<dbReference type="GO" id="GO:0008270">
    <property type="term" value="F:zinc ion binding"/>
    <property type="evidence" value="ECO:0007669"/>
    <property type="project" value="UniProtKB-KW"/>
</dbReference>
<dbReference type="GO" id="GO:0005634">
    <property type="term" value="C:nucleus"/>
    <property type="evidence" value="ECO:0007669"/>
    <property type="project" value="UniProtKB-SubCell"/>
</dbReference>
<name>A0A7R9BDP8_9CRUS</name>
<dbReference type="GO" id="GO:0006357">
    <property type="term" value="P:regulation of transcription by RNA polymerase II"/>
    <property type="evidence" value="ECO:0007669"/>
    <property type="project" value="TreeGrafter"/>
</dbReference>
<feature type="compositionally biased region" description="Acidic residues" evidence="11">
    <location>
        <begin position="201"/>
        <end position="211"/>
    </location>
</feature>
<accession>A0A7R9BDP8</accession>
<evidence type="ECO:0000256" key="8">
    <source>
        <dbReference type="ARBA" id="ARBA00023015"/>
    </source>
</evidence>
<keyword evidence="10" id="KW-0539">Nucleus</keyword>
<evidence type="ECO:0000256" key="9">
    <source>
        <dbReference type="ARBA" id="ARBA00023163"/>
    </source>
</evidence>
<evidence type="ECO:0000256" key="11">
    <source>
        <dbReference type="SAM" id="MobiDB-lite"/>
    </source>
</evidence>
<keyword evidence="4" id="KW-0677">Repeat</keyword>
<keyword evidence="14" id="KW-1185">Reference proteome</keyword>
<keyword evidence="5" id="KW-0863">Zinc-finger</keyword>
<dbReference type="InterPro" id="IPR051497">
    <property type="entry name" value="Dev/Hematopoietic_TF"/>
</dbReference>
<dbReference type="GO" id="GO:0003700">
    <property type="term" value="F:DNA-binding transcription factor activity"/>
    <property type="evidence" value="ECO:0007669"/>
    <property type="project" value="TreeGrafter"/>
</dbReference>
<dbReference type="GO" id="GO:0000978">
    <property type="term" value="F:RNA polymerase II cis-regulatory region sequence-specific DNA binding"/>
    <property type="evidence" value="ECO:0007669"/>
    <property type="project" value="TreeGrafter"/>
</dbReference>
<comment type="subcellular location">
    <subcellularLocation>
        <location evidence="1">Nucleus</location>
    </subcellularLocation>
</comment>
<proteinExistence type="predicted"/>
<dbReference type="Proteomes" id="UP000678499">
    <property type="component" value="Unassembled WGS sequence"/>
</dbReference>
<keyword evidence="7" id="KW-0832">Ubl conjugation</keyword>
<dbReference type="EMBL" id="OA882148">
    <property type="protein sequence ID" value="CAD7273271.1"/>
    <property type="molecule type" value="Genomic_DNA"/>
</dbReference>
<feature type="region of interest" description="Disordered" evidence="11">
    <location>
        <begin position="121"/>
        <end position="220"/>
    </location>
</feature>
<sequence>MRLADSVDEAILTRVIKERWSRRGMCSALRARKKQSNEMNGERVSRKTSLLIPHRGEMTLMKQRPEDAKNARRDRAEPPVLPTPDMLTCGVCSKEFVLEDIVKFIQHKVNSCNKENYVQCSERDEDADGGSRKSDGVEADNGNADDAEPVSTDVVRRTPSISAPLAGRRPRPTPAANHASSPDQSALRKHLSSTKRRRDDDSADESADADDAASKDMRLSPLTAFRGSSAESSDHRPGNVIIWFSNGPESTDANNDVKRAEYRVWFPWRNELCSSPLKDPAENTVETLAILLGQGCSSLLFSHDRKLVICTRQTFYSWPH</sequence>
<keyword evidence="9" id="KW-0804">Transcription</keyword>
<keyword evidence="6" id="KW-0862">Zinc</keyword>
<evidence type="ECO:0000256" key="2">
    <source>
        <dbReference type="ARBA" id="ARBA00022499"/>
    </source>
</evidence>
<dbReference type="PANTHER" id="PTHR45993:SF6">
    <property type="entry name" value="C2H2-TYPE DOMAIN-CONTAINING PROTEIN"/>
    <property type="match status" value="1"/>
</dbReference>
<evidence type="ECO:0000313" key="14">
    <source>
        <dbReference type="Proteomes" id="UP000678499"/>
    </source>
</evidence>
<organism evidence="13">
    <name type="scientific">Notodromas monacha</name>
    <dbReference type="NCBI Taxonomy" id="399045"/>
    <lineage>
        <taxon>Eukaryota</taxon>
        <taxon>Metazoa</taxon>
        <taxon>Ecdysozoa</taxon>
        <taxon>Arthropoda</taxon>
        <taxon>Crustacea</taxon>
        <taxon>Oligostraca</taxon>
        <taxon>Ostracoda</taxon>
        <taxon>Podocopa</taxon>
        <taxon>Podocopida</taxon>
        <taxon>Cypridocopina</taxon>
        <taxon>Cypridoidea</taxon>
        <taxon>Cyprididae</taxon>
        <taxon>Notodromas</taxon>
    </lineage>
</organism>
<evidence type="ECO:0000256" key="10">
    <source>
        <dbReference type="ARBA" id="ARBA00023242"/>
    </source>
</evidence>
<evidence type="ECO:0000313" key="13">
    <source>
        <dbReference type="EMBL" id="CAD7273271.1"/>
    </source>
</evidence>
<dbReference type="InterPro" id="IPR057448">
    <property type="entry name" value="BCL-11A_Znf_CCHC"/>
</dbReference>
<protein>
    <recommendedName>
        <fullName evidence="12">BCL-11A-like CCHC zinc finger domain-containing protein</fullName>
    </recommendedName>
</protein>
<keyword evidence="2" id="KW-1017">Isopeptide bond</keyword>
<gene>
    <name evidence="13" type="ORF">NMOB1V02_LOCUS1169</name>
</gene>
<evidence type="ECO:0000256" key="6">
    <source>
        <dbReference type="ARBA" id="ARBA00022833"/>
    </source>
</evidence>
<reference evidence="13" key="1">
    <citation type="submission" date="2020-11" db="EMBL/GenBank/DDBJ databases">
        <authorList>
            <person name="Tran Van P."/>
        </authorList>
    </citation>
    <scope>NUCLEOTIDE SEQUENCE</scope>
</reference>
<evidence type="ECO:0000256" key="4">
    <source>
        <dbReference type="ARBA" id="ARBA00022737"/>
    </source>
</evidence>
<keyword evidence="3" id="KW-0479">Metal-binding</keyword>
<evidence type="ECO:0000256" key="7">
    <source>
        <dbReference type="ARBA" id="ARBA00022843"/>
    </source>
</evidence>
<evidence type="ECO:0000256" key="3">
    <source>
        <dbReference type="ARBA" id="ARBA00022723"/>
    </source>
</evidence>
<evidence type="ECO:0000259" key="12">
    <source>
        <dbReference type="Pfam" id="PF25491"/>
    </source>
</evidence>
<feature type="domain" description="BCL-11A-like CCHC zinc finger" evidence="12">
    <location>
        <begin position="86"/>
        <end position="113"/>
    </location>
</feature>
<dbReference type="Pfam" id="PF25491">
    <property type="entry name" value="CCHC_BCL-11A"/>
    <property type="match status" value="1"/>
</dbReference>
<evidence type="ECO:0000256" key="5">
    <source>
        <dbReference type="ARBA" id="ARBA00022771"/>
    </source>
</evidence>
<feature type="compositionally biased region" description="Basic residues" evidence="11">
    <location>
        <begin position="187"/>
        <end position="196"/>
    </location>
</feature>
<dbReference type="PANTHER" id="PTHR45993">
    <property type="entry name" value="B-CELL LYMPHOMA/LEUKEMIA 11"/>
    <property type="match status" value="1"/>
</dbReference>
<keyword evidence="8" id="KW-0805">Transcription regulation</keyword>
<evidence type="ECO:0000256" key="1">
    <source>
        <dbReference type="ARBA" id="ARBA00004123"/>
    </source>
</evidence>
<dbReference type="OrthoDB" id="6382428at2759"/>
<dbReference type="EMBL" id="CAJPEX010000111">
    <property type="protein sequence ID" value="CAG0913423.1"/>
    <property type="molecule type" value="Genomic_DNA"/>
</dbReference>
<dbReference type="AlphaFoldDB" id="A0A7R9BDP8"/>